<name>A0A975KEJ6_9BACE</name>
<organism evidence="3 4">
    <name type="scientific">Bacteroides eggerthii</name>
    <dbReference type="NCBI Taxonomy" id="28111"/>
    <lineage>
        <taxon>Bacteria</taxon>
        <taxon>Pseudomonadati</taxon>
        <taxon>Bacteroidota</taxon>
        <taxon>Bacteroidia</taxon>
        <taxon>Bacteroidales</taxon>
        <taxon>Bacteroidaceae</taxon>
        <taxon>Bacteroides</taxon>
    </lineage>
</organism>
<dbReference type="KEGG" id="beg:INE88_01501"/>
<evidence type="ECO:0000259" key="2">
    <source>
        <dbReference type="Pfam" id="PF17415"/>
    </source>
</evidence>
<dbReference type="AlphaFoldDB" id="A0A975KEJ6"/>
<accession>A0A975KEJ6</accession>
<dbReference type="Gene3D" id="2.60.40.2370">
    <property type="entry name" value="NigD-like, C-terminal beta sandwich domain"/>
    <property type="match status" value="1"/>
</dbReference>
<evidence type="ECO:0000313" key="4">
    <source>
        <dbReference type="Proteomes" id="UP000679226"/>
    </source>
</evidence>
<reference evidence="3" key="1">
    <citation type="journal article" date="2021" name="PLoS Genet.">
        <title>Mobile Type VI secretion system loci of the gut Bacteroidales display extensive intra-ecosystem transfer, multi-species spread and geographical clustering.</title>
        <authorList>
            <person name="Garcia-Bayona L."/>
            <person name="Coyne M.J."/>
            <person name="Comstock L.E."/>
        </authorList>
    </citation>
    <scope>NUCLEOTIDE SEQUENCE</scope>
    <source>
        <strain evidence="3">CL11T00C20</strain>
    </source>
</reference>
<evidence type="ECO:0000313" key="3">
    <source>
        <dbReference type="EMBL" id="QUT44698.1"/>
    </source>
</evidence>
<dbReference type="InterPro" id="IPR038179">
    <property type="entry name" value="NigD-like_N_sf"/>
</dbReference>
<protein>
    <submittedName>
        <fullName evidence="3">NigD-like C-terminal beta sandwich domain protein</fullName>
    </submittedName>
</protein>
<dbReference type="InterPro" id="IPR035376">
    <property type="entry name" value="NigD_C"/>
</dbReference>
<dbReference type="InterPro" id="IPR038143">
    <property type="entry name" value="NigD-like_C_dom_sf"/>
</dbReference>
<dbReference type="Proteomes" id="UP000679226">
    <property type="component" value="Chromosome"/>
</dbReference>
<keyword evidence="1" id="KW-0732">Signal</keyword>
<proteinExistence type="predicted"/>
<dbReference type="PROSITE" id="PS51257">
    <property type="entry name" value="PROKAR_LIPOPROTEIN"/>
    <property type="match status" value="1"/>
</dbReference>
<dbReference type="EMBL" id="CP072227">
    <property type="protein sequence ID" value="QUT44698.1"/>
    <property type="molecule type" value="Genomic_DNA"/>
</dbReference>
<dbReference type="Pfam" id="PF17415">
    <property type="entry name" value="NigD_C"/>
    <property type="match status" value="1"/>
</dbReference>
<dbReference type="Gene3D" id="2.40.50.500">
    <property type="entry name" value="NigD-like N-terminal OB domain"/>
    <property type="match status" value="1"/>
</dbReference>
<feature type="signal peptide" evidence="1">
    <location>
        <begin position="1"/>
        <end position="23"/>
    </location>
</feature>
<gene>
    <name evidence="3" type="ORF">INE88_01501</name>
</gene>
<sequence length="228" mass="25395">MNVKRYCRGLLVAVLACLLAACGDDYYYPSVRQDFLTAFSGADGRLETVLTDEGETFRVVEDASGMRVGVDAAIRIVANYETLTTDDKVAGVKLYALLQAISPVPLAADEFEEGVKTEPSEVQSIWLGHDYLNIILKVKQQGKHLFHFVEDEVSVDEASGRAKVRLTLFHDVTSATQDYSKRAYLSVPLKQYMIDGVQGVDVFFSVYTYSGRLKTYILDETGLHVEEE</sequence>
<feature type="chain" id="PRO_5036687946" evidence="1">
    <location>
        <begin position="24"/>
        <end position="228"/>
    </location>
</feature>
<evidence type="ECO:0000256" key="1">
    <source>
        <dbReference type="SAM" id="SignalP"/>
    </source>
</evidence>
<feature type="domain" description="NigD-like C-terminal" evidence="2">
    <location>
        <begin position="105"/>
        <end position="218"/>
    </location>
</feature>